<evidence type="ECO:0000313" key="2">
    <source>
        <dbReference type="EMBL" id="MFD1063358.1"/>
    </source>
</evidence>
<organism evidence="2 3">
    <name type="scientific">Winogradskyella litorisediminis</name>
    <dbReference type="NCBI Taxonomy" id="1156618"/>
    <lineage>
        <taxon>Bacteria</taxon>
        <taxon>Pseudomonadati</taxon>
        <taxon>Bacteroidota</taxon>
        <taxon>Flavobacteriia</taxon>
        <taxon>Flavobacteriales</taxon>
        <taxon>Flavobacteriaceae</taxon>
        <taxon>Winogradskyella</taxon>
    </lineage>
</organism>
<dbReference type="InterPro" id="IPR030395">
    <property type="entry name" value="GP_PDE_dom"/>
</dbReference>
<proteinExistence type="predicted"/>
<evidence type="ECO:0000313" key="3">
    <source>
        <dbReference type="Proteomes" id="UP001597013"/>
    </source>
</evidence>
<dbReference type="PROSITE" id="PS51257">
    <property type="entry name" value="PROKAR_LIPOPROTEIN"/>
    <property type="match status" value="1"/>
</dbReference>
<comment type="caution">
    <text evidence="2">The sequence shown here is derived from an EMBL/GenBank/DDBJ whole genome shotgun (WGS) entry which is preliminary data.</text>
</comment>
<dbReference type="EMBL" id="JBHTJL010000009">
    <property type="protein sequence ID" value="MFD1063358.1"/>
    <property type="molecule type" value="Genomic_DNA"/>
</dbReference>
<dbReference type="InterPro" id="IPR017946">
    <property type="entry name" value="PLC-like_Pdiesterase_TIM-brl"/>
</dbReference>
<dbReference type="PROSITE" id="PS51704">
    <property type="entry name" value="GP_PDE"/>
    <property type="match status" value="1"/>
</dbReference>
<dbReference type="PANTHER" id="PTHR46211">
    <property type="entry name" value="GLYCEROPHOSPHORYL DIESTER PHOSPHODIESTERASE"/>
    <property type="match status" value="1"/>
</dbReference>
<dbReference type="Gene3D" id="3.20.20.190">
    <property type="entry name" value="Phosphatidylinositol (PI) phosphodiesterase"/>
    <property type="match status" value="1"/>
</dbReference>
<evidence type="ECO:0000259" key="1">
    <source>
        <dbReference type="PROSITE" id="PS51704"/>
    </source>
</evidence>
<accession>A0ABW3N7N2</accession>
<name>A0ABW3N7N2_9FLAO</name>
<gene>
    <name evidence="2" type="ORF">ACFQ1Q_08865</name>
</gene>
<reference evidence="3" key="1">
    <citation type="journal article" date="2019" name="Int. J. Syst. Evol. Microbiol.">
        <title>The Global Catalogue of Microorganisms (GCM) 10K type strain sequencing project: providing services to taxonomists for standard genome sequencing and annotation.</title>
        <authorList>
            <consortium name="The Broad Institute Genomics Platform"/>
            <consortium name="The Broad Institute Genome Sequencing Center for Infectious Disease"/>
            <person name="Wu L."/>
            <person name="Ma J."/>
        </authorList>
    </citation>
    <scope>NUCLEOTIDE SEQUENCE [LARGE SCALE GENOMIC DNA]</scope>
    <source>
        <strain evidence="3">CCUG 62215</strain>
    </source>
</reference>
<dbReference type="Proteomes" id="UP001597013">
    <property type="component" value="Unassembled WGS sequence"/>
</dbReference>
<sequence>MKNQHLPRILKLKFSVIILAFMMSCSLKSQIDIQGHRGCRGLFPENSLPAFEYAIKLGVHTLELDIAITKDKQVIVTHEPFMSRTICLNPEGNPIAKNNDKQFNLYEMTHDDIKRFDCGTKLHSRFPKQAKVKVYKPLLKEVFDLVKQHQSDVRLNIEIKSKPEYYGIYTPQPSEYVKLVLNEIKSEGFGSRVNLQSFDLTILEEIKKQSPEMQVAILVDEDESISKKLDQLSYKPEIISPYFKLLSKALVSEYKNQNFKIIPWTVNKEKDMHKMLDFNVDGIITDYPNRLIEILKNM</sequence>
<protein>
    <submittedName>
        <fullName evidence="2">Glycerophosphodiester phosphodiesterase family protein</fullName>
    </submittedName>
</protein>
<dbReference type="PANTHER" id="PTHR46211:SF14">
    <property type="entry name" value="GLYCEROPHOSPHODIESTER PHOSPHODIESTERASE"/>
    <property type="match status" value="1"/>
</dbReference>
<dbReference type="SUPFAM" id="SSF51695">
    <property type="entry name" value="PLC-like phosphodiesterases"/>
    <property type="match status" value="1"/>
</dbReference>
<feature type="domain" description="GP-PDE" evidence="1">
    <location>
        <begin position="31"/>
        <end position="295"/>
    </location>
</feature>
<keyword evidence="3" id="KW-1185">Reference proteome</keyword>
<dbReference type="Pfam" id="PF03009">
    <property type="entry name" value="GDPD"/>
    <property type="match status" value="1"/>
</dbReference>
<dbReference type="RefSeq" id="WP_386130063.1">
    <property type="nucleotide sequence ID" value="NZ_JBHTJL010000009.1"/>
</dbReference>